<feature type="domain" description="C2H2-type" evidence="2">
    <location>
        <begin position="42"/>
        <end position="67"/>
    </location>
</feature>
<dbReference type="PROSITE" id="PS50157">
    <property type="entry name" value="ZINC_FINGER_C2H2_2"/>
    <property type="match status" value="1"/>
</dbReference>
<dbReference type="GeneID" id="134287393"/>
<dbReference type="PROSITE" id="PS00028">
    <property type="entry name" value="ZINC_FINGER_C2H2_1"/>
    <property type="match status" value="1"/>
</dbReference>
<dbReference type="RefSeq" id="XP_062705148.1">
    <property type="nucleotide sequence ID" value="XM_062849164.1"/>
</dbReference>
<reference evidence="4" key="1">
    <citation type="journal article" date="2015" name="Proc. Natl. Acad. Sci. U.S.A.">
        <title>Genome sequence of the Asian Tiger mosquito, Aedes albopictus, reveals insights into its biology, genetics, and evolution.</title>
        <authorList>
            <person name="Chen X.G."/>
            <person name="Jiang X."/>
            <person name="Gu J."/>
            <person name="Xu M."/>
            <person name="Wu Y."/>
            <person name="Deng Y."/>
            <person name="Zhang C."/>
            <person name="Bonizzoni M."/>
            <person name="Dermauw W."/>
            <person name="Vontas J."/>
            <person name="Armbruster P."/>
            <person name="Huang X."/>
            <person name="Yang Y."/>
            <person name="Zhang H."/>
            <person name="He W."/>
            <person name="Peng H."/>
            <person name="Liu Y."/>
            <person name="Wu K."/>
            <person name="Chen J."/>
            <person name="Lirakis M."/>
            <person name="Topalis P."/>
            <person name="Van Leeuwen T."/>
            <person name="Hall A.B."/>
            <person name="Jiang X."/>
            <person name="Thorpe C."/>
            <person name="Mueller R.L."/>
            <person name="Sun C."/>
            <person name="Waterhouse R.M."/>
            <person name="Yan G."/>
            <person name="Tu Z.J."/>
            <person name="Fang X."/>
            <person name="James A.A."/>
        </authorList>
    </citation>
    <scope>NUCLEOTIDE SEQUENCE [LARGE SCALE GENOMIC DNA]</scope>
    <source>
        <strain evidence="4">Foshan</strain>
    </source>
</reference>
<evidence type="ECO:0000313" key="3">
    <source>
        <dbReference type="EnsemblMetazoa" id="AALFPA23_005566.P7122"/>
    </source>
</evidence>
<dbReference type="PANTHER" id="PTHR31912:SF34">
    <property type="entry name" value="NOTOCHORD-RELATED PROTEIN"/>
    <property type="match status" value="1"/>
</dbReference>
<dbReference type="PANTHER" id="PTHR31912">
    <property type="entry name" value="IP13529P"/>
    <property type="match status" value="1"/>
</dbReference>
<accession>A0ABM1Y497</accession>
<evidence type="ECO:0000259" key="2">
    <source>
        <dbReference type="PROSITE" id="PS50157"/>
    </source>
</evidence>
<sequence length="693" mass="79228">MADVSIVCFFCRRSIPGYVEELGYHLSWHIRNGHFQKDAVFYDCTFRKCQMRYTNQKSLKRHIKEKHPLLEASKIEEIVDVQGDPFPEEIHPNASVCDNGSDSPEETLSLDDIKKTASLSICRLAGDVGLPQTKVLEAIKICENVVCQVAEYLEKKTSVFLASNGIETDDEESQKFLNLFRNIDLFADVKTSSLRKSFLRRMAVDIPVPEPKCLGKRSVTSHKEGIPKEIWINDTMSYIPIIDTLKLVFRNPRNREFLSATDSSNASEVSEYSSFRTGSLFNNSEYFKQHPNVIRMSVYQDDVELGNAFSSRAGKNKISNICFRIQNFPEKWNSSPSTIFPVIFVLSSLAKKHGYNKILEPLIHDLKKLEQGVAVFYGEEKVILKATVTAFCGDSLAMHDVFGLLGPSAKYFCRVCTISRPEFHDDPTKECPLRDAAWYATNLAAVQCGEQSPTECGLKACGSILNELPNFHITDNWTLDVMHDLAEGIIPLTLQLVMGRYVKQKDLRFTKSFINHRISTFNFGYVDRKNRPMANITDEMLSAPGVHRMKQTATQNFVFLRAFPFLFGHRIPVDCKFMLMIGHLINITRILLSPVVSADMLAWLDEHVRLYNELFFENFQRRINKSHHLQHYSELIRRSGSAKQFNCLPFEQKNKPLKNQAATCRNFKNICKSVAERQSFRTVIDLLENPFTD</sequence>
<organism evidence="3 4">
    <name type="scientific">Aedes albopictus</name>
    <name type="common">Asian tiger mosquito</name>
    <name type="synonym">Stegomyia albopicta</name>
    <dbReference type="NCBI Taxonomy" id="7160"/>
    <lineage>
        <taxon>Eukaryota</taxon>
        <taxon>Metazoa</taxon>
        <taxon>Ecdysozoa</taxon>
        <taxon>Arthropoda</taxon>
        <taxon>Hexapoda</taxon>
        <taxon>Insecta</taxon>
        <taxon>Pterygota</taxon>
        <taxon>Neoptera</taxon>
        <taxon>Endopterygota</taxon>
        <taxon>Diptera</taxon>
        <taxon>Nematocera</taxon>
        <taxon>Culicoidea</taxon>
        <taxon>Culicidae</taxon>
        <taxon>Culicinae</taxon>
        <taxon>Aedini</taxon>
        <taxon>Aedes</taxon>
        <taxon>Stegomyia</taxon>
    </lineage>
</organism>
<dbReference type="EnsemblMetazoa" id="AALFPA23_005566.R7122">
    <property type="protein sequence ID" value="AALFPA23_005566.P7122"/>
    <property type="gene ID" value="AALFPA23_005566"/>
</dbReference>
<reference evidence="3" key="2">
    <citation type="submission" date="2025-05" db="UniProtKB">
        <authorList>
            <consortium name="EnsemblMetazoa"/>
        </authorList>
    </citation>
    <scope>IDENTIFICATION</scope>
    <source>
        <strain evidence="3">Foshan</strain>
    </source>
</reference>
<keyword evidence="1" id="KW-0863">Zinc-finger</keyword>
<name>A0ABM1Y497_AEDAL</name>
<dbReference type="Proteomes" id="UP000069940">
    <property type="component" value="Unassembled WGS sequence"/>
</dbReference>
<protein>
    <recommendedName>
        <fullName evidence="2">C2H2-type domain-containing protein</fullName>
    </recommendedName>
</protein>
<evidence type="ECO:0000256" key="1">
    <source>
        <dbReference type="PROSITE-ProRule" id="PRU00042"/>
    </source>
</evidence>
<proteinExistence type="predicted"/>
<keyword evidence="4" id="KW-1185">Reference proteome</keyword>
<dbReference type="InterPro" id="IPR013087">
    <property type="entry name" value="Znf_C2H2_type"/>
</dbReference>
<keyword evidence="1" id="KW-0479">Metal-binding</keyword>
<keyword evidence="1" id="KW-0862">Zinc</keyword>
<evidence type="ECO:0000313" key="4">
    <source>
        <dbReference type="Proteomes" id="UP000069940"/>
    </source>
</evidence>